<dbReference type="Proteomes" id="UP001595816">
    <property type="component" value="Unassembled WGS sequence"/>
</dbReference>
<sequence length="195" mass="21348">MPLLATAARPEGILRDQAQPVLRTGDLVLRPWRESDVDAVVAAYADPGIQRWHVRTMTGEEALDWIESWSRYWTAERAASWAVTGPDDVPLGQVGLRQVDLFEGHAHVSYWVRPEARGKGVAIAATEAMVDWCFGAAGLHRLQLSHSTANAASCRVAGKLGFALEGTSRGAGRHADGWHDMHVHSRLRDDPVAGR</sequence>
<dbReference type="EMBL" id="JBHSAY010000028">
    <property type="protein sequence ID" value="MFC4135995.1"/>
    <property type="molecule type" value="Genomic_DNA"/>
</dbReference>
<comment type="similarity">
    <text evidence="3">Belongs to the acetyltransferase family. RimJ subfamily.</text>
</comment>
<dbReference type="RefSeq" id="WP_253762577.1">
    <property type="nucleotide sequence ID" value="NZ_JAMZDZ010000001.1"/>
</dbReference>
<keyword evidence="6" id="KW-1185">Reference proteome</keyword>
<evidence type="ECO:0000313" key="5">
    <source>
        <dbReference type="EMBL" id="MFC4135995.1"/>
    </source>
</evidence>
<name>A0ABV8M0N4_9ACTN</name>
<dbReference type="EC" id="2.3.-.-" evidence="5"/>
<comment type="caution">
    <text evidence="5">The sequence shown here is derived from an EMBL/GenBank/DDBJ whole genome shotgun (WGS) entry which is preliminary data.</text>
</comment>
<reference evidence="6" key="1">
    <citation type="journal article" date="2019" name="Int. J. Syst. Evol. Microbiol.">
        <title>The Global Catalogue of Microorganisms (GCM) 10K type strain sequencing project: providing services to taxonomists for standard genome sequencing and annotation.</title>
        <authorList>
            <consortium name="The Broad Institute Genomics Platform"/>
            <consortium name="The Broad Institute Genome Sequencing Center for Infectious Disease"/>
            <person name="Wu L."/>
            <person name="Ma J."/>
        </authorList>
    </citation>
    <scope>NUCLEOTIDE SEQUENCE [LARGE SCALE GENOMIC DNA]</scope>
    <source>
        <strain evidence="6">CGMCC 4.7289</strain>
    </source>
</reference>
<protein>
    <submittedName>
        <fullName evidence="5">GNAT family N-acetyltransferase</fullName>
        <ecNumber evidence="5">2.3.-.-</ecNumber>
    </submittedName>
</protein>
<dbReference type="SUPFAM" id="SSF55729">
    <property type="entry name" value="Acyl-CoA N-acyltransferases (Nat)"/>
    <property type="match status" value="1"/>
</dbReference>
<keyword evidence="1 5" id="KW-0808">Transferase</keyword>
<dbReference type="InterPro" id="IPR000182">
    <property type="entry name" value="GNAT_dom"/>
</dbReference>
<dbReference type="PROSITE" id="PS51186">
    <property type="entry name" value="GNAT"/>
    <property type="match status" value="1"/>
</dbReference>
<dbReference type="InterPro" id="IPR016181">
    <property type="entry name" value="Acyl_CoA_acyltransferase"/>
</dbReference>
<dbReference type="PANTHER" id="PTHR43792:SF8">
    <property type="entry name" value="[RIBOSOMAL PROTEIN US5]-ALANINE N-ACETYLTRANSFERASE"/>
    <property type="match status" value="1"/>
</dbReference>
<evidence type="ECO:0000256" key="1">
    <source>
        <dbReference type="ARBA" id="ARBA00022679"/>
    </source>
</evidence>
<keyword evidence="2 5" id="KW-0012">Acyltransferase</keyword>
<evidence type="ECO:0000259" key="4">
    <source>
        <dbReference type="PROSITE" id="PS51186"/>
    </source>
</evidence>
<dbReference type="InterPro" id="IPR051531">
    <property type="entry name" value="N-acetyltransferase"/>
</dbReference>
<proteinExistence type="inferred from homology"/>
<organism evidence="5 6">
    <name type="scientific">Hamadaea flava</name>
    <dbReference type="NCBI Taxonomy" id="1742688"/>
    <lineage>
        <taxon>Bacteria</taxon>
        <taxon>Bacillati</taxon>
        <taxon>Actinomycetota</taxon>
        <taxon>Actinomycetes</taxon>
        <taxon>Micromonosporales</taxon>
        <taxon>Micromonosporaceae</taxon>
        <taxon>Hamadaea</taxon>
    </lineage>
</organism>
<evidence type="ECO:0000313" key="6">
    <source>
        <dbReference type="Proteomes" id="UP001595816"/>
    </source>
</evidence>
<dbReference type="Gene3D" id="3.40.630.30">
    <property type="match status" value="1"/>
</dbReference>
<accession>A0ABV8M0N4</accession>
<evidence type="ECO:0000256" key="2">
    <source>
        <dbReference type="ARBA" id="ARBA00023315"/>
    </source>
</evidence>
<gene>
    <name evidence="5" type="ORF">ACFOZ4_35775</name>
</gene>
<feature type="domain" description="N-acetyltransferase" evidence="4">
    <location>
        <begin position="27"/>
        <end position="190"/>
    </location>
</feature>
<evidence type="ECO:0000256" key="3">
    <source>
        <dbReference type="ARBA" id="ARBA00038502"/>
    </source>
</evidence>
<dbReference type="Pfam" id="PF13302">
    <property type="entry name" value="Acetyltransf_3"/>
    <property type="match status" value="1"/>
</dbReference>
<dbReference type="CDD" id="cd04301">
    <property type="entry name" value="NAT_SF"/>
    <property type="match status" value="1"/>
</dbReference>
<dbReference type="PANTHER" id="PTHR43792">
    <property type="entry name" value="GNAT FAMILY, PUTATIVE (AFU_ORTHOLOGUE AFUA_3G00765)-RELATED-RELATED"/>
    <property type="match status" value="1"/>
</dbReference>
<dbReference type="GO" id="GO:0016746">
    <property type="term" value="F:acyltransferase activity"/>
    <property type="evidence" value="ECO:0007669"/>
    <property type="project" value="UniProtKB-KW"/>
</dbReference>